<organism evidence="2 3">
    <name type="scientific">Xanthobacter oligotrophicus</name>
    <dbReference type="NCBI Taxonomy" id="2607286"/>
    <lineage>
        <taxon>Bacteria</taxon>
        <taxon>Pseudomonadati</taxon>
        <taxon>Pseudomonadota</taxon>
        <taxon>Alphaproteobacteria</taxon>
        <taxon>Hyphomicrobiales</taxon>
        <taxon>Xanthobacteraceae</taxon>
        <taxon>Xanthobacter</taxon>
    </lineage>
</organism>
<protein>
    <submittedName>
        <fullName evidence="2">FAD/NAD(P)-binding protein</fullName>
    </submittedName>
</protein>
<name>A0ABW6ZZY7_9HYPH</name>
<dbReference type="InterPro" id="IPR038732">
    <property type="entry name" value="HpyO/CreE_NAD-binding"/>
</dbReference>
<evidence type="ECO:0000313" key="2">
    <source>
        <dbReference type="EMBL" id="MFG1374047.1"/>
    </source>
</evidence>
<dbReference type="InterPro" id="IPR036188">
    <property type="entry name" value="FAD/NAD-bd_sf"/>
</dbReference>
<comment type="caution">
    <text evidence="2">The sequence shown here is derived from an EMBL/GenBank/DDBJ whole genome shotgun (WGS) entry which is preliminary data.</text>
</comment>
<dbReference type="InterPro" id="IPR052189">
    <property type="entry name" value="L-asp_N-monooxygenase_NS-form"/>
</dbReference>
<gene>
    <name evidence="2" type="ORF">V5F32_17855</name>
</gene>
<sequence>MGVRPFTVAIVGGGFSGAVAAIKLLDTAGGQPLRIRIIEPRPEPGRGLAFSTQDPAHYLNAPAKLFSIHPDRPDHLVNWLTVQEEGARLAAQASGQMAEAFVPRHLYGAYVRAELARAEAEAGINGFVEHLRAEAVDIEETGANGVRITLSDGRVVSADLALLATGFAGNRPNFAIGEGVAESGRYLADPWALAGRELTGDLPSDGTVLFVGGGLTMLDALVTLERNGFKGRYVSVSRHGLLINQRREPGPARDFLGDGHPGSARALLALVKRELDAIAADGGDWQSVVPVIRGRLASLWAGASAAERARFNRHLRRYWELALHRAPGPSYDTLTRVLAEGRLTTRAGRIEAVTADADGAEVRLRLRGAGESEQVRADLVVNTTGAQYAWDRITDRPLVTSLLDRGTVRPGGLGYGIDIDADAAVIDRSGAASNRLFGIGPILRGTRWEATTIVEIVAQATAFADLVAERHLVRRPVAPPPSALSRASAA</sequence>
<proteinExistence type="predicted"/>
<feature type="domain" description="FAD-dependent urate hydroxylase HpyO/Asp monooxygenase CreE-like FAD/NAD(P)-binding" evidence="1">
    <location>
        <begin position="9"/>
        <end position="167"/>
    </location>
</feature>
<dbReference type="Proteomes" id="UP001604002">
    <property type="component" value="Unassembled WGS sequence"/>
</dbReference>
<dbReference type="SUPFAM" id="SSF51905">
    <property type="entry name" value="FAD/NAD(P)-binding domain"/>
    <property type="match status" value="2"/>
</dbReference>
<dbReference type="PANTHER" id="PTHR40254:SF1">
    <property type="entry name" value="BLR0577 PROTEIN"/>
    <property type="match status" value="1"/>
</dbReference>
<dbReference type="Pfam" id="PF13454">
    <property type="entry name" value="NAD_binding_9"/>
    <property type="match status" value="1"/>
</dbReference>
<keyword evidence="3" id="KW-1185">Reference proteome</keyword>
<dbReference type="RefSeq" id="WP_393993720.1">
    <property type="nucleotide sequence ID" value="NZ_JBAFVH010000010.1"/>
</dbReference>
<accession>A0ABW6ZZY7</accession>
<dbReference type="EMBL" id="JBAFVH010000010">
    <property type="protein sequence ID" value="MFG1374047.1"/>
    <property type="molecule type" value="Genomic_DNA"/>
</dbReference>
<dbReference type="PANTHER" id="PTHR40254">
    <property type="entry name" value="BLR0577 PROTEIN"/>
    <property type="match status" value="1"/>
</dbReference>
<evidence type="ECO:0000313" key="3">
    <source>
        <dbReference type="Proteomes" id="UP001604002"/>
    </source>
</evidence>
<evidence type="ECO:0000259" key="1">
    <source>
        <dbReference type="Pfam" id="PF13454"/>
    </source>
</evidence>
<dbReference type="Gene3D" id="3.50.50.60">
    <property type="entry name" value="FAD/NAD(P)-binding domain"/>
    <property type="match status" value="1"/>
</dbReference>
<reference evidence="2 3" key="1">
    <citation type="submission" date="2024-02" db="EMBL/GenBank/DDBJ databases">
        <title>Expansion and revision of Xanthobacter and proposal of Roseixanthobacter gen. nov.</title>
        <authorList>
            <person name="Soltysiak M.P.M."/>
            <person name="Jalihal A."/>
            <person name="Ory A."/>
            <person name="Chrisophersen C."/>
            <person name="Lee A.D."/>
            <person name="Boulton J."/>
            <person name="Springer M."/>
        </authorList>
    </citation>
    <scope>NUCLEOTIDE SEQUENCE [LARGE SCALE GENOMIC DNA]</scope>
    <source>
        <strain evidence="2 3">23A</strain>
    </source>
</reference>